<organism evidence="2 3">
    <name type="scientific">Candidatus Nealsonbacteria bacterium CG08_land_8_20_14_0_20_43_11</name>
    <dbReference type="NCBI Taxonomy" id="1974706"/>
    <lineage>
        <taxon>Bacteria</taxon>
        <taxon>Candidatus Nealsoniibacteriota</taxon>
    </lineage>
</organism>
<dbReference type="EMBL" id="PEYE01000005">
    <property type="protein sequence ID" value="PIS39088.1"/>
    <property type="molecule type" value="Genomic_DNA"/>
</dbReference>
<feature type="domain" description="PD-(D/E)XK endonuclease-like" evidence="1">
    <location>
        <begin position="6"/>
        <end position="252"/>
    </location>
</feature>
<gene>
    <name evidence="2" type="ORF">COT34_00240</name>
</gene>
<dbReference type="Proteomes" id="UP000229390">
    <property type="component" value="Unassembled WGS sequence"/>
</dbReference>
<dbReference type="InterPro" id="IPR011604">
    <property type="entry name" value="PDDEXK-like_dom_sf"/>
</dbReference>
<evidence type="ECO:0000259" key="1">
    <source>
        <dbReference type="Pfam" id="PF12705"/>
    </source>
</evidence>
<accession>A0A2M6T1G8</accession>
<proteinExistence type="predicted"/>
<protein>
    <recommendedName>
        <fullName evidence="1">PD-(D/E)XK endonuclease-like domain-containing protein</fullName>
    </recommendedName>
</protein>
<comment type="caution">
    <text evidence="2">The sequence shown here is derived from an EMBL/GenBank/DDBJ whole genome shotgun (WGS) entry which is preliminary data.</text>
</comment>
<dbReference type="InterPro" id="IPR038726">
    <property type="entry name" value="PDDEXK_AddAB-type"/>
</dbReference>
<name>A0A2M6T1G8_9BACT</name>
<dbReference type="AlphaFoldDB" id="A0A2M6T1G8"/>
<dbReference type="Pfam" id="PF12705">
    <property type="entry name" value="PDDEXK_1"/>
    <property type="match status" value="1"/>
</dbReference>
<evidence type="ECO:0000313" key="3">
    <source>
        <dbReference type="Proteomes" id="UP000229390"/>
    </source>
</evidence>
<reference evidence="3" key="1">
    <citation type="submission" date="2017-09" db="EMBL/GenBank/DDBJ databases">
        <title>Depth-based differentiation of microbial function through sediment-hosted aquifers and enrichment of novel symbionts in the deep terrestrial subsurface.</title>
        <authorList>
            <person name="Probst A.J."/>
            <person name="Ladd B."/>
            <person name="Jarett J.K."/>
            <person name="Geller-Mcgrath D.E."/>
            <person name="Sieber C.M.K."/>
            <person name="Emerson J.B."/>
            <person name="Anantharaman K."/>
            <person name="Thomas B.C."/>
            <person name="Malmstrom R."/>
            <person name="Stieglmeier M."/>
            <person name="Klingl A."/>
            <person name="Woyke T."/>
            <person name="Ryan C.M."/>
            <person name="Banfield J.F."/>
        </authorList>
    </citation>
    <scope>NUCLEOTIDE SEQUENCE [LARGE SCALE GENOMIC DNA]</scope>
</reference>
<dbReference type="Gene3D" id="3.90.320.10">
    <property type="match status" value="1"/>
</dbReference>
<sequence>MKPFEISPHKISLFRKCAKRYYFEYLDPEIAKIKKQLKKKRPPLETGNFVHDVLTLFFKEPLGRRNAKTMAEILKRVWDGPRGKEYGFRTVEEERRYYQEALAMLKWFVENENLNPSIFALPISPPGRSFDDYLKISFADGLELGGKIDRLDLAEDDRLEVIDYKTGKPDDNFLQLLTYVFLAEGIYGKEVFQAKNIYLKFGNQREIIPEPALREKAREEIIKTAEEIGAENAWKPQVSRLCAYCDYLDFCPAKEEIKKLLGGRFPDEEMAGNQLFEV</sequence>
<evidence type="ECO:0000313" key="2">
    <source>
        <dbReference type="EMBL" id="PIS39088.1"/>
    </source>
</evidence>